<proteinExistence type="inferred from homology"/>
<evidence type="ECO:0000256" key="6">
    <source>
        <dbReference type="ARBA" id="ARBA00022725"/>
    </source>
</evidence>
<evidence type="ECO:0000256" key="11">
    <source>
        <dbReference type="ARBA" id="ARBA00023180"/>
    </source>
</evidence>
<evidence type="ECO:0000256" key="16">
    <source>
        <dbReference type="ARBA" id="ARBA00067967"/>
    </source>
</evidence>
<keyword evidence="6" id="KW-0552">Olfaction</keyword>
<evidence type="ECO:0000256" key="7">
    <source>
        <dbReference type="ARBA" id="ARBA00022989"/>
    </source>
</evidence>
<keyword evidence="9 19" id="KW-0472">Membrane</keyword>
<evidence type="ECO:0000256" key="15">
    <source>
        <dbReference type="ARBA" id="ARBA00064300"/>
    </source>
</evidence>
<evidence type="ECO:0000256" key="19">
    <source>
        <dbReference type="SAM" id="Phobius"/>
    </source>
</evidence>
<keyword evidence="11" id="KW-0325">Glycoprotein</keyword>
<dbReference type="STRING" id="135651.G0P529"/>
<dbReference type="GO" id="GO:0060170">
    <property type="term" value="C:ciliary membrane"/>
    <property type="evidence" value="ECO:0007669"/>
    <property type="project" value="UniProtKB-SubCell"/>
</dbReference>
<evidence type="ECO:0000256" key="10">
    <source>
        <dbReference type="ARBA" id="ARBA00023170"/>
    </source>
</evidence>
<comment type="function">
    <text evidence="13">An odorant receptor which affects chemotaxis to the volatile odorant diacetyl. Specifies AWA neuronal cell fate via the odr-7 pathway.</text>
</comment>
<reference evidence="21" key="1">
    <citation type="submission" date="2011-07" db="EMBL/GenBank/DDBJ databases">
        <authorList>
            <consortium name="Caenorhabditis brenneri Sequencing and Analysis Consortium"/>
            <person name="Wilson R.K."/>
        </authorList>
    </citation>
    <scope>NUCLEOTIDE SEQUENCE [LARGE SCALE GENOMIC DNA]</scope>
    <source>
        <strain evidence="21">PB2801</strain>
    </source>
</reference>
<keyword evidence="4" id="KW-0716">Sensory transduction</keyword>
<evidence type="ECO:0000256" key="1">
    <source>
        <dbReference type="ARBA" id="ARBA00004272"/>
    </source>
</evidence>
<dbReference type="OrthoDB" id="5792434at2759"/>
<gene>
    <name evidence="20" type="ORF">CAEBREN_16166</name>
</gene>
<keyword evidence="2" id="KW-1003">Cell membrane</keyword>
<feature type="transmembrane region" description="Helical" evidence="19">
    <location>
        <begin position="37"/>
        <end position="57"/>
    </location>
</feature>
<evidence type="ECO:0000256" key="5">
    <source>
        <dbReference type="ARBA" id="ARBA00022692"/>
    </source>
</evidence>
<dbReference type="GO" id="GO:0042048">
    <property type="term" value="P:olfactory behavior"/>
    <property type="evidence" value="ECO:0007669"/>
    <property type="project" value="TreeGrafter"/>
</dbReference>
<dbReference type="Proteomes" id="UP000008068">
    <property type="component" value="Unassembled WGS sequence"/>
</dbReference>
<feature type="transmembrane region" description="Helical" evidence="19">
    <location>
        <begin position="246"/>
        <end position="274"/>
    </location>
</feature>
<feature type="transmembrane region" description="Helical" evidence="19">
    <location>
        <begin position="280"/>
        <end position="304"/>
    </location>
</feature>
<protein>
    <recommendedName>
        <fullName evidence="16">Serpentine receptor class r-10</fullName>
    </recommendedName>
    <alternativeName>
        <fullName evidence="17">Odorant response abnormal protein 10</fullName>
    </alternativeName>
    <alternativeName>
        <fullName evidence="18">Olfactory receptor 10</fullName>
    </alternativeName>
</protein>
<feature type="transmembrane region" description="Helical" evidence="19">
    <location>
        <begin position="6"/>
        <end position="30"/>
    </location>
</feature>
<comment type="subcellular location">
    <subcellularLocation>
        <location evidence="1">Cell projection</location>
        <location evidence="1">Cilium membrane</location>
        <topology evidence="1">Multi-pass membrane protein</topology>
    </subcellularLocation>
</comment>
<dbReference type="InterPro" id="IPR019428">
    <property type="entry name" value="7TM_GPCR_serpentine_rcpt_Str"/>
</dbReference>
<keyword evidence="8" id="KW-0969">Cilium</keyword>
<dbReference type="PANTHER" id="PTHR22943:SF50">
    <property type="entry name" value="SEVEN TM RECEPTOR"/>
    <property type="match status" value="1"/>
</dbReference>
<evidence type="ECO:0000313" key="20">
    <source>
        <dbReference type="EMBL" id="EGT45180.1"/>
    </source>
</evidence>
<dbReference type="SUPFAM" id="SSF81321">
    <property type="entry name" value="Family A G protein-coupled receptor-like"/>
    <property type="match status" value="1"/>
</dbReference>
<dbReference type="AlphaFoldDB" id="G0P529"/>
<keyword evidence="5 19" id="KW-0812">Transmembrane</keyword>
<name>G0P529_CAEBE</name>
<dbReference type="InParanoid" id="G0P529"/>
<keyword evidence="10" id="KW-0675">Receptor</keyword>
<keyword evidence="12" id="KW-0966">Cell projection</keyword>
<comment type="similarity">
    <text evidence="14">Belongs to the nematode receptor-like protein str family.</text>
</comment>
<keyword evidence="7 19" id="KW-1133">Transmembrane helix</keyword>
<dbReference type="GO" id="GO:0006935">
    <property type="term" value="P:chemotaxis"/>
    <property type="evidence" value="ECO:0007669"/>
    <property type="project" value="UniProtKB-KW"/>
</dbReference>
<dbReference type="PANTHER" id="PTHR22943">
    <property type="entry name" value="7-TRANSMEMBRANE DOMAIN RECEPTOR C.ELEGANS"/>
    <property type="match status" value="1"/>
</dbReference>
<dbReference type="HOGENOM" id="CLU_036335_2_1_1"/>
<feature type="transmembrane region" description="Helical" evidence="19">
    <location>
        <begin position="88"/>
        <end position="111"/>
    </location>
</feature>
<evidence type="ECO:0000256" key="13">
    <source>
        <dbReference type="ARBA" id="ARBA00054965"/>
    </source>
</evidence>
<dbReference type="Gene3D" id="1.20.1070.10">
    <property type="entry name" value="Rhodopsin 7-helix transmembrane proteins"/>
    <property type="match status" value="1"/>
</dbReference>
<evidence type="ECO:0000256" key="4">
    <source>
        <dbReference type="ARBA" id="ARBA00022606"/>
    </source>
</evidence>
<keyword evidence="21" id="KW-1185">Reference proteome</keyword>
<comment type="subunit">
    <text evidence="15">Interacts with odr-4.</text>
</comment>
<dbReference type="GO" id="GO:0038022">
    <property type="term" value="F:G protein-coupled olfactory receptor activity"/>
    <property type="evidence" value="ECO:0007669"/>
    <property type="project" value="TreeGrafter"/>
</dbReference>
<dbReference type="OMA" id="LYLIWTK"/>
<dbReference type="Pfam" id="PF10326">
    <property type="entry name" value="7TM_GPCR_Str"/>
    <property type="match status" value="1"/>
</dbReference>
<dbReference type="FunFam" id="1.20.1070.10:FF:000128">
    <property type="entry name" value="Seven TM Receptor"/>
    <property type="match status" value="1"/>
</dbReference>
<evidence type="ECO:0000256" key="2">
    <source>
        <dbReference type="ARBA" id="ARBA00022475"/>
    </source>
</evidence>
<feature type="transmembrane region" description="Helical" evidence="19">
    <location>
        <begin position="131"/>
        <end position="152"/>
    </location>
</feature>
<evidence type="ECO:0000256" key="12">
    <source>
        <dbReference type="ARBA" id="ARBA00023273"/>
    </source>
</evidence>
<dbReference type="EMBL" id="GL380073">
    <property type="protein sequence ID" value="EGT45180.1"/>
    <property type="molecule type" value="Genomic_DNA"/>
</dbReference>
<evidence type="ECO:0000256" key="17">
    <source>
        <dbReference type="ARBA" id="ARBA00078653"/>
    </source>
</evidence>
<keyword evidence="3" id="KW-0145">Chemotaxis</keyword>
<evidence type="ECO:0000256" key="9">
    <source>
        <dbReference type="ARBA" id="ARBA00023136"/>
    </source>
</evidence>
<evidence type="ECO:0000256" key="18">
    <source>
        <dbReference type="ARBA" id="ARBA00082489"/>
    </source>
</evidence>
<sequence length="332" mass="37316">MHMYHILHSIQFISFAVSQFTNGMLLYLIWTKARKVLGAYSYLMAVFSMYAILYNYVDVITQPLVVIEKQMYVVVNHGPIRHVPGVGFVFTCLFGSSFGLCISLLSTQFFYRYLAVCRPKSLTYLEGSQFLLIFFPAIFVSVTWFFFCYFGLSITPEKQEMLRIPFMEDFGEDSKTMSFVSGLFWSQDKTGEAHWNMPDCVGSLGLAGLMIICCATIVVCAVKTYKKMNDASNSLSDRTKELNRQLFVTLSLQTLLPFTLMYGPVGLLFLFPLFQIKIDILSSSAAASTAIYPAVEPLIAIFCIKTFRKSLICYRNSAKISSAAASTAARSA</sequence>
<accession>G0P529</accession>
<evidence type="ECO:0000256" key="3">
    <source>
        <dbReference type="ARBA" id="ARBA00022500"/>
    </source>
</evidence>
<evidence type="ECO:0000256" key="8">
    <source>
        <dbReference type="ARBA" id="ARBA00023069"/>
    </source>
</evidence>
<feature type="transmembrane region" description="Helical" evidence="19">
    <location>
        <begin position="204"/>
        <end position="225"/>
    </location>
</feature>
<dbReference type="eggNOG" id="ENOG502TFT3">
    <property type="taxonomic scope" value="Eukaryota"/>
</dbReference>
<organism evidence="21">
    <name type="scientific">Caenorhabditis brenneri</name>
    <name type="common">Nematode worm</name>
    <dbReference type="NCBI Taxonomy" id="135651"/>
    <lineage>
        <taxon>Eukaryota</taxon>
        <taxon>Metazoa</taxon>
        <taxon>Ecdysozoa</taxon>
        <taxon>Nematoda</taxon>
        <taxon>Chromadorea</taxon>
        <taxon>Rhabditida</taxon>
        <taxon>Rhabditina</taxon>
        <taxon>Rhabditomorpha</taxon>
        <taxon>Rhabditoidea</taxon>
        <taxon>Rhabditidae</taxon>
        <taxon>Peloderinae</taxon>
        <taxon>Caenorhabditis</taxon>
    </lineage>
</organism>
<evidence type="ECO:0000256" key="14">
    <source>
        <dbReference type="ARBA" id="ARBA00061678"/>
    </source>
</evidence>
<evidence type="ECO:0000313" key="21">
    <source>
        <dbReference type="Proteomes" id="UP000008068"/>
    </source>
</evidence>